<feature type="transmembrane region" description="Helical" evidence="2">
    <location>
        <begin position="323"/>
        <end position="342"/>
    </location>
</feature>
<evidence type="ECO:0000256" key="1">
    <source>
        <dbReference type="SAM" id="MobiDB-lite"/>
    </source>
</evidence>
<feature type="transmembrane region" description="Helical" evidence="2">
    <location>
        <begin position="442"/>
        <end position="466"/>
    </location>
</feature>
<accession>A0A1Y1ZM20</accession>
<evidence type="ECO:0000256" key="2">
    <source>
        <dbReference type="SAM" id="Phobius"/>
    </source>
</evidence>
<proteinExistence type="predicted"/>
<dbReference type="OrthoDB" id="3525430at2759"/>
<name>A0A1Y1ZM20_9PLEO</name>
<protein>
    <submittedName>
        <fullName evidence="4">Uncharacterized protein</fullName>
    </submittedName>
</protein>
<keyword evidence="2" id="KW-0812">Transmembrane</keyword>
<feature type="transmembrane region" description="Helical" evidence="2">
    <location>
        <begin position="283"/>
        <end position="303"/>
    </location>
</feature>
<dbReference type="AlphaFoldDB" id="A0A1Y1ZM20"/>
<organism evidence="4 5">
    <name type="scientific">Clohesyomyces aquaticus</name>
    <dbReference type="NCBI Taxonomy" id="1231657"/>
    <lineage>
        <taxon>Eukaryota</taxon>
        <taxon>Fungi</taxon>
        <taxon>Dikarya</taxon>
        <taxon>Ascomycota</taxon>
        <taxon>Pezizomycotina</taxon>
        <taxon>Dothideomycetes</taxon>
        <taxon>Pleosporomycetidae</taxon>
        <taxon>Pleosporales</taxon>
        <taxon>Lindgomycetaceae</taxon>
        <taxon>Clohesyomyces</taxon>
    </lineage>
</organism>
<feature type="compositionally biased region" description="Polar residues" evidence="1">
    <location>
        <begin position="723"/>
        <end position="742"/>
    </location>
</feature>
<comment type="caution">
    <text evidence="4">The sequence shown here is derived from an EMBL/GenBank/DDBJ whole genome shotgun (WGS) entry which is preliminary data.</text>
</comment>
<dbReference type="EMBL" id="MCFA01000062">
    <property type="protein sequence ID" value="ORY11293.1"/>
    <property type="molecule type" value="Genomic_DNA"/>
</dbReference>
<sequence length="749" mass="83763">MSSSFVFIALVCFAFSETIWSLERHEPASINQSISALALYNSSCEWLDQDACRSSWPYHAEPCNQTNDSFYGCQVPYFNQSIFMQALERDCAQFQKPVEACSDDYTARRSAAEVWSLCFSQLFADYYQCNASDPLSGSDKSGNVQYSMNFQHFGEVHPVEIVNETCSYPPLTQVLRISCDRIIGYLESKSWCCQHTGNYEPFSGEEITCRFFERETVNYEILACQTEAAIHYTRCTAAGMTTLTEVGYCVRNATLGLGWFNYDFLVDNGDLKCPTLKSFTRRLILWNVCALIIIVFLASRRLLAYTLSLGKMKFDNNIEFSSISLIFDLLIQVGGTVATAVLTQRKGHVNDIFKHVQLWSLRPRAAAPTAILGFFHRGYVGKAIKLMVIDALLSAVALHYLILTIQRKTGVNAFFGDDWAKGNFTTEDLFSSSPRGPSGWNLYVKGGIVSLVPTSIFIFLLVVSVVTCVCPGASILLPLREACVTLGSFFRSAKNKKNPILYSWGTKLQWSLYTFAFLISFTLYIGNWMMWVNFLKVAGPLYCPGSLRKVDAIWYTAPLLMNLFSLLIDTYSDWKSISAPLGARKETSPNIAPRFDPSTYQENTGGPTGFPFCSRIPTGADFLSRDPVHDQGPGFQQQYPDFPPHTSQRTNQDLNASQNAGYSGPNYNTQYPAGPSSPVNSYGQDYHQGFQNADSPTFGSPGMPYNEGYPSNIGYPSIPVSPSPTFTPDSGYNYRTQFSDSPFPQKRQF</sequence>
<keyword evidence="3" id="KW-0732">Signal</keyword>
<feature type="transmembrane region" description="Helical" evidence="2">
    <location>
        <begin position="510"/>
        <end position="532"/>
    </location>
</feature>
<dbReference type="Proteomes" id="UP000193144">
    <property type="component" value="Unassembled WGS sequence"/>
</dbReference>
<keyword evidence="5" id="KW-1185">Reference proteome</keyword>
<evidence type="ECO:0000313" key="5">
    <source>
        <dbReference type="Proteomes" id="UP000193144"/>
    </source>
</evidence>
<feature type="chain" id="PRO_5013118811" evidence="3">
    <location>
        <begin position="22"/>
        <end position="749"/>
    </location>
</feature>
<feature type="region of interest" description="Disordered" evidence="1">
    <location>
        <begin position="623"/>
        <end position="749"/>
    </location>
</feature>
<evidence type="ECO:0000313" key="4">
    <source>
        <dbReference type="EMBL" id="ORY11293.1"/>
    </source>
</evidence>
<feature type="compositionally biased region" description="Polar residues" evidence="1">
    <location>
        <begin position="634"/>
        <end position="698"/>
    </location>
</feature>
<feature type="signal peptide" evidence="3">
    <location>
        <begin position="1"/>
        <end position="21"/>
    </location>
</feature>
<keyword evidence="2" id="KW-1133">Transmembrane helix</keyword>
<evidence type="ECO:0000256" key="3">
    <source>
        <dbReference type="SAM" id="SignalP"/>
    </source>
</evidence>
<feature type="transmembrane region" description="Helical" evidence="2">
    <location>
        <begin position="383"/>
        <end position="403"/>
    </location>
</feature>
<reference evidence="4 5" key="1">
    <citation type="submission" date="2016-07" db="EMBL/GenBank/DDBJ databases">
        <title>Pervasive Adenine N6-methylation of Active Genes in Fungi.</title>
        <authorList>
            <consortium name="DOE Joint Genome Institute"/>
            <person name="Mondo S.J."/>
            <person name="Dannebaum R.O."/>
            <person name="Kuo R.C."/>
            <person name="Labutti K."/>
            <person name="Haridas S."/>
            <person name="Kuo A."/>
            <person name="Salamov A."/>
            <person name="Ahrendt S.R."/>
            <person name="Lipzen A."/>
            <person name="Sullivan W."/>
            <person name="Andreopoulos W.B."/>
            <person name="Clum A."/>
            <person name="Lindquist E."/>
            <person name="Daum C."/>
            <person name="Ramamoorthy G.K."/>
            <person name="Gryganskyi A."/>
            <person name="Culley D."/>
            <person name="Magnuson J.K."/>
            <person name="James T.Y."/>
            <person name="O'Malley M.A."/>
            <person name="Stajich J.E."/>
            <person name="Spatafora J.W."/>
            <person name="Visel A."/>
            <person name="Grigoriev I.V."/>
        </authorList>
    </citation>
    <scope>NUCLEOTIDE SEQUENCE [LARGE SCALE GENOMIC DNA]</scope>
    <source>
        <strain evidence="4 5">CBS 115471</strain>
    </source>
</reference>
<gene>
    <name evidence="4" type="ORF">BCR34DRAFT_614642</name>
</gene>
<keyword evidence="2" id="KW-0472">Membrane</keyword>